<keyword evidence="2" id="KW-1185">Reference proteome</keyword>
<sequence length="116" mass="13188">MNSHRNRVVKSHHHYTNSELLYFRLYCFFSSLSETRSLPFRILLQAVSSIPDCNHKEGYFCVSELYPPEKTKFLAPTAAAAVPEASSALNIVRNRQIRTVLFVVGLATISNKSQKQ</sequence>
<accession>A0A0L0N0Q8</accession>
<dbReference type="AlphaFoldDB" id="A0A0L0N0Q8"/>
<protein>
    <submittedName>
        <fullName evidence="1">Uncharacterized protein</fullName>
    </submittedName>
</protein>
<evidence type="ECO:0000313" key="2">
    <source>
        <dbReference type="Proteomes" id="UP000036947"/>
    </source>
</evidence>
<dbReference type="Proteomes" id="UP000036947">
    <property type="component" value="Unassembled WGS sequence"/>
</dbReference>
<comment type="caution">
    <text evidence="1">The sequence shown here is derived from an EMBL/GenBank/DDBJ whole genome shotgun (WGS) entry which is preliminary data.</text>
</comment>
<name>A0A0L0N0Q8_TOLOC</name>
<reference evidence="1 2" key="1">
    <citation type="journal article" date="2015" name="BMC Genomics">
        <title>The genome of the truffle-parasite Tolypocladium ophioglossoides and the evolution of antifungal peptaibiotics.</title>
        <authorList>
            <person name="Quandt C.A."/>
            <person name="Bushley K.E."/>
            <person name="Spatafora J.W."/>
        </authorList>
    </citation>
    <scope>NUCLEOTIDE SEQUENCE [LARGE SCALE GENOMIC DNA]</scope>
    <source>
        <strain evidence="1 2">CBS 100239</strain>
    </source>
</reference>
<proteinExistence type="predicted"/>
<organism evidence="1 2">
    <name type="scientific">Tolypocladium ophioglossoides (strain CBS 100239)</name>
    <name type="common">Snaketongue truffleclub</name>
    <name type="synonym">Elaphocordyceps ophioglossoides</name>
    <dbReference type="NCBI Taxonomy" id="1163406"/>
    <lineage>
        <taxon>Eukaryota</taxon>
        <taxon>Fungi</taxon>
        <taxon>Dikarya</taxon>
        <taxon>Ascomycota</taxon>
        <taxon>Pezizomycotina</taxon>
        <taxon>Sordariomycetes</taxon>
        <taxon>Hypocreomycetidae</taxon>
        <taxon>Hypocreales</taxon>
        <taxon>Ophiocordycipitaceae</taxon>
        <taxon>Tolypocladium</taxon>
    </lineage>
</organism>
<gene>
    <name evidence="1" type="ORF">TOPH_07716</name>
</gene>
<dbReference type="EMBL" id="LFRF01000034">
    <property type="protein sequence ID" value="KND87599.1"/>
    <property type="molecule type" value="Genomic_DNA"/>
</dbReference>
<evidence type="ECO:0000313" key="1">
    <source>
        <dbReference type="EMBL" id="KND87599.1"/>
    </source>
</evidence>